<sequence>MKALYFGEAKHKKLLNEFLIPVQSELPEHQDKALRKVELLVVFDMLLIGFNAPSCRRSVLSRQEPARPHPAADHRPARVKRPYNELKAYRLVLDYYGIFSGTLDPLNAANWEQALGDMIDSARPILAGHTHSEGGQIERTLDALFQ</sequence>
<gene>
    <name evidence="1" type="ORF">BTO32_15525</name>
</gene>
<protein>
    <submittedName>
        <fullName evidence="1">Uncharacterized protein</fullName>
    </submittedName>
</protein>
<dbReference type="AlphaFoldDB" id="A0A1V2DPQ3"/>
<organism evidence="1 2">
    <name type="scientific">Marinobacter lutaoensis</name>
    <dbReference type="NCBI Taxonomy" id="135739"/>
    <lineage>
        <taxon>Bacteria</taxon>
        <taxon>Pseudomonadati</taxon>
        <taxon>Pseudomonadota</taxon>
        <taxon>Gammaproteobacteria</taxon>
        <taxon>Pseudomonadales</taxon>
        <taxon>Marinobacteraceae</taxon>
        <taxon>Marinobacter</taxon>
    </lineage>
</organism>
<keyword evidence="2" id="KW-1185">Reference proteome</keyword>
<accession>A0A1V2DPQ3</accession>
<dbReference type="STRING" id="135739.BTO32_15525"/>
<proteinExistence type="predicted"/>
<name>A0A1V2DPQ3_9GAMM</name>
<evidence type="ECO:0000313" key="2">
    <source>
        <dbReference type="Proteomes" id="UP000189339"/>
    </source>
</evidence>
<evidence type="ECO:0000313" key="1">
    <source>
        <dbReference type="EMBL" id="ONF42614.1"/>
    </source>
</evidence>
<dbReference type="EMBL" id="MSCW01000009">
    <property type="protein sequence ID" value="ONF42614.1"/>
    <property type="molecule type" value="Genomic_DNA"/>
</dbReference>
<comment type="caution">
    <text evidence="1">The sequence shown here is derived from an EMBL/GenBank/DDBJ whole genome shotgun (WGS) entry which is preliminary data.</text>
</comment>
<dbReference type="Proteomes" id="UP000189339">
    <property type="component" value="Unassembled WGS sequence"/>
</dbReference>
<reference evidence="1 2" key="1">
    <citation type="submission" date="2016-12" db="EMBL/GenBank/DDBJ databases">
        <title>Marinobacter lutaoensis whole genome sequencing.</title>
        <authorList>
            <person name="Verma A."/>
            <person name="Krishnamurthi S."/>
        </authorList>
    </citation>
    <scope>NUCLEOTIDE SEQUENCE [LARGE SCALE GENOMIC DNA]</scope>
    <source>
        <strain evidence="1 2">T5054</strain>
    </source>
</reference>
<dbReference type="RefSeq" id="WP_076725564.1">
    <property type="nucleotide sequence ID" value="NZ_MSCW01000009.1"/>
</dbReference>